<protein>
    <submittedName>
        <fullName evidence="3">DUF2489 domain-containing protein</fullName>
    </submittedName>
</protein>
<feature type="region of interest" description="Disordered" evidence="1">
    <location>
        <begin position="115"/>
        <end position="135"/>
    </location>
</feature>
<organism evidence="3">
    <name type="scientific">Salinispirillum sp. LH 10-3-1</name>
    <dbReference type="NCBI Taxonomy" id="2952525"/>
    <lineage>
        <taxon>Bacteria</taxon>
        <taxon>Pseudomonadati</taxon>
        <taxon>Pseudomonadota</taxon>
        <taxon>Gammaproteobacteria</taxon>
        <taxon>Oceanospirillales</taxon>
        <taxon>Saccharospirillaceae</taxon>
        <taxon>Salinispirillum</taxon>
    </lineage>
</organism>
<reference evidence="3" key="1">
    <citation type="submission" date="2022-07" db="EMBL/GenBank/DDBJ databases">
        <title>Complete genome sequence of Salinispirillum sp. LH10-3-1 capable of multiple carbohydrate inversion isolated from a soda lake.</title>
        <authorList>
            <person name="Liu J."/>
            <person name="Zhai Y."/>
            <person name="Zhang H."/>
            <person name="Yang H."/>
            <person name="Qu J."/>
            <person name="Li J."/>
        </authorList>
    </citation>
    <scope>NUCLEOTIDE SEQUENCE</scope>
    <source>
        <strain evidence="3">LH 10-3-1</strain>
    </source>
</reference>
<name>A0AB38YCD1_9GAMM</name>
<dbReference type="Pfam" id="PF10675">
    <property type="entry name" value="DUF2489"/>
    <property type="match status" value="1"/>
</dbReference>
<proteinExistence type="predicted"/>
<feature type="domain" description="DUF2489" evidence="2">
    <location>
        <begin position="13"/>
        <end position="143"/>
    </location>
</feature>
<dbReference type="EMBL" id="CP101717">
    <property type="protein sequence ID" value="WLD56957.1"/>
    <property type="molecule type" value="Genomic_DNA"/>
</dbReference>
<evidence type="ECO:0000313" key="3">
    <source>
        <dbReference type="EMBL" id="WLD56957.1"/>
    </source>
</evidence>
<dbReference type="RefSeq" id="WP_304994243.1">
    <property type="nucleotide sequence ID" value="NZ_CP101717.1"/>
</dbReference>
<accession>A0AB38YCD1</accession>
<gene>
    <name evidence="3" type="ORF">NFC81_09460</name>
</gene>
<dbReference type="InterPro" id="IPR019617">
    <property type="entry name" value="DUF2489"/>
</dbReference>
<evidence type="ECO:0000259" key="2">
    <source>
        <dbReference type="Pfam" id="PF10675"/>
    </source>
</evidence>
<sequence length="162" mass="18688">MMVWVILALAILLALAGYAGWLHYKLYQHRQKQAQHDAEFERKKQAHEAFLQESIQIIAANLVHEDLNPSEGAIRIKHLMDGLELEQQERDQFAVFDRLYEAVKDMATHDARKALSPVERKRQDDEREQHEQAHKVELLASARVLESYVFTTTGSARRQAGS</sequence>
<dbReference type="AlphaFoldDB" id="A0AB38YCD1"/>
<evidence type="ECO:0000256" key="1">
    <source>
        <dbReference type="SAM" id="MobiDB-lite"/>
    </source>
</evidence>